<evidence type="ECO:0000313" key="1">
    <source>
        <dbReference type="EMBL" id="SNT07286.1"/>
    </source>
</evidence>
<dbReference type="OrthoDB" id="7584917at2"/>
<evidence type="ECO:0000313" key="2">
    <source>
        <dbReference type="Proteomes" id="UP000198281"/>
    </source>
</evidence>
<keyword evidence="2" id="KW-1185">Reference proteome</keyword>
<reference evidence="2" key="1">
    <citation type="submission" date="2017-06" db="EMBL/GenBank/DDBJ databases">
        <authorList>
            <person name="Varghese N."/>
            <person name="Submissions S."/>
        </authorList>
    </citation>
    <scope>NUCLEOTIDE SEQUENCE [LARGE SCALE GENOMIC DNA]</scope>
    <source>
        <strain evidence="2">LNB2</strain>
    </source>
</reference>
<dbReference type="RefSeq" id="WP_089221067.1">
    <property type="nucleotide sequence ID" value="NZ_FZOS01000036.1"/>
</dbReference>
<dbReference type="Proteomes" id="UP000198281">
    <property type="component" value="Unassembled WGS sequence"/>
</dbReference>
<accession>A0A239JMN4</accession>
<proteinExistence type="predicted"/>
<name>A0A239JMN4_9SPHN</name>
<organism evidence="1 2">
    <name type="scientific">Edaphosphingomonas laterariae</name>
    <dbReference type="NCBI Taxonomy" id="861865"/>
    <lineage>
        <taxon>Bacteria</taxon>
        <taxon>Pseudomonadati</taxon>
        <taxon>Pseudomonadota</taxon>
        <taxon>Alphaproteobacteria</taxon>
        <taxon>Sphingomonadales</taxon>
        <taxon>Rhizorhabdaceae</taxon>
        <taxon>Edaphosphingomonas</taxon>
    </lineage>
</organism>
<sequence length="140" mass="15469">MAIHAPITGALSCATKVEAFTDSLGETLTRLDRGSLEDVIEFAIDLLDAFDDDPDIEPNGDELDGTAAEDDFISHNYSWRREPGCPISDPDWVVGVLPKLPRYGIDQSAGPTNEVEAVREWQEAEIARADREWLGRRGRA</sequence>
<dbReference type="AlphaFoldDB" id="A0A239JMN4"/>
<gene>
    <name evidence="1" type="ORF">SAMN06295912_13626</name>
</gene>
<protein>
    <submittedName>
        <fullName evidence="1">Uncharacterized protein</fullName>
    </submittedName>
</protein>
<dbReference type="EMBL" id="FZOS01000036">
    <property type="protein sequence ID" value="SNT07286.1"/>
    <property type="molecule type" value="Genomic_DNA"/>
</dbReference>